<reference evidence="2" key="2">
    <citation type="submission" date="2025-08" db="UniProtKB">
        <authorList>
            <consortium name="RefSeq"/>
        </authorList>
    </citation>
    <scope>IDENTIFICATION</scope>
    <source>
        <strain evidence="2">14028-0561.14</strain>
        <tissue evidence="2">Whole fly</tissue>
    </source>
</reference>
<dbReference type="GeneID" id="108070853"/>
<dbReference type="AlphaFoldDB" id="A0A6P4HMM2"/>
<reference evidence="1" key="1">
    <citation type="submission" date="2025-05" db="UniProtKB">
        <authorList>
            <consortium name="RefSeq"/>
        </authorList>
    </citation>
    <scope>NUCLEOTIDE SEQUENCE [LARGE SCALE GENOMIC DNA]</scope>
    <source>
        <strain evidence="1">14028-0561.14</strain>
    </source>
</reference>
<evidence type="ECO:0000313" key="2">
    <source>
        <dbReference type="RefSeq" id="XP_017016972.1"/>
    </source>
</evidence>
<dbReference type="Proteomes" id="UP001652661">
    <property type="component" value="Chromosome 2R"/>
</dbReference>
<name>A0A6P4HMM2_DROKI</name>
<organism evidence="1 2">
    <name type="scientific">Drosophila kikkawai</name>
    <name type="common">Fruit fly</name>
    <dbReference type="NCBI Taxonomy" id="30033"/>
    <lineage>
        <taxon>Eukaryota</taxon>
        <taxon>Metazoa</taxon>
        <taxon>Ecdysozoa</taxon>
        <taxon>Arthropoda</taxon>
        <taxon>Hexapoda</taxon>
        <taxon>Insecta</taxon>
        <taxon>Pterygota</taxon>
        <taxon>Neoptera</taxon>
        <taxon>Endopterygota</taxon>
        <taxon>Diptera</taxon>
        <taxon>Brachycera</taxon>
        <taxon>Muscomorpha</taxon>
        <taxon>Ephydroidea</taxon>
        <taxon>Drosophilidae</taxon>
        <taxon>Drosophila</taxon>
        <taxon>Sophophora</taxon>
    </lineage>
</organism>
<accession>A0A6P4HMM2</accession>
<proteinExistence type="predicted"/>
<evidence type="ECO:0000313" key="1">
    <source>
        <dbReference type="Proteomes" id="UP001652661"/>
    </source>
</evidence>
<gene>
    <name evidence="2" type="primary">LOC108070853</name>
</gene>
<dbReference type="OrthoDB" id="7863959at2759"/>
<dbReference type="RefSeq" id="XP_017016972.1">
    <property type="nucleotide sequence ID" value="XM_017161483.3"/>
</dbReference>
<keyword evidence="1" id="KW-1185">Reference proteome</keyword>
<sequence>MLSKKISVNRRLLAFEFGNLVKIRGIAEFQLCNPQNWPGDDLQSRAYERTWFNRHEAPSEEIRGVHNRRLDETMYSPKLWTEREYQSTWREHIMEEEEDDEPSYQEQLAIQNPCEESQAAQIPDTLPRFDSTRRLQKTFIPASEFFSKFISDQQKRRIRHYEAEVIADRLGH</sequence>
<protein>
    <submittedName>
        <fullName evidence="2">Uncharacterized protein</fullName>
    </submittedName>
</protein>